<comment type="caution">
    <text evidence="3">The sequence shown here is derived from an EMBL/GenBank/DDBJ whole genome shotgun (WGS) entry which is preliminary data.</text>
</comment>
<name>A0A2N7WCJ5_9BURK</name>
<sequence>MSAERLTKRMVLLLAWVSACASAAVIAAPAQTQTPPPETLTEVLAQRSGLTSTEVASLLASCDANPTSMRFCAWRDQLVAERKLQQLIDERRTASPKCAAALAQKVAAWQKLRDQTCTRSAQDHWGNGSMLSAAVAMCETDRTKQMVQSISSNTCN</sequence>
<evidence type="ECO:0000313" key="4">
    <source>
        <dbReference type="Proteomes" id="UP000235347"/>
    </source>
</evidence>
<dbReference type="Pfam" id="PF07007">
    <property type="entry name" value="LprI"/>
    <property type="match status" value="1"/>
</dbReference>
<evidence type="ECO:0000313" key="3">
    <source>
        <dbReference type="EMBL" id="PMS27111.1"/>
    </source>
</evidence>
<keyword evidence="4" id="KW-1185">Reference proteome</keyword>
<organism evidence="3 4">
    <name type="scientific">Trinickia soli</name>
    <dbReference type="NCBI Taxonomy" id="380675"/>
    <lineage>
        <taxon>Bacteria</taxon>
        <taxon>Pseudomonadati</taxon>
        <taxon>Pseudomonadota</taxon>
        <taxon>Betaproteobacteria</taxon>
        <taxon>Burkholderiales</taxon>
        <taxon>Burkholderiaceae</taxon>
        <taxon>Trinickia</taxon>
    </lineage>
</organism>
<proteinExistence type="predicted"/>
<gene>
    <name evidence="3" type="ORF">C0Z19_04970</name>
</gene>
<dbReference type="InterPro" id="IPR009739">
    <property type="entry name" value="LprI-like_N"/>
</dbReference>
<feature type="chain" id="PRO_5014989719" description="Lysozyme inhibitor LprI-like N-terminal domain-containing protein" evidence="1">
    <location>
        <begin position="24"/>
        <end position="156"/>
    </location>
</feature>
<evidence type="ECO:0000259" key="2">
    <source>
        <dbReference type="Pfam" id="PF07007"/>
    </source>
</evidence>
<dbReference type="Proteomes" id="UP000235347">
    <property type="component" value="Unassembled WGS sequence"/>
</dbReference>
<dbReference type="PROSITE" id="PS51257">
    <property type="entry name" value="PROKAR_LIPOPROTEIN"/>
    <property type="match status" value="1"/>
</dbReference>
<protein>
    <recommendedName>
        <fullName evidence="2">Lysozyme inhibitor LprI-like N-terminal domain-containing protein</fullName>
    </recommendedName>
</protein>
<accession>A0A2N7WCJ5</accession>
<feature type="domain" description="Lysozyme inhibitor LprI-like N-terminal" evidence="2">
    <location>
        <begin position="63"/>
        <end position="147"/>
    </location>
</feature>
<feature type="signal peptide" evidence="1">
    <location>
        <begin position="1"/>
        <end position="23"/>
    </location>
</feature>
<evidence type="ECO:0000256" key="1">
    <source>
        <dbReference type="SAM" id="SignalP"/>
    </source>
</evidence>
<dbReference type="Gene3D" id="1.20.1270.180">
    <property type="match status" value="1"/>
</dbReference>
<reference evidence="3 4" key="1">
    <citation type="submission" date="2018-01" db="EMBL/GenBank/DDBJ databases">
        <title>Whole genome analyses suggest that Burkholderia sensu lato contains two further novel genera in the rhizoxinica-symbiotica group Mycetohabitans gen. nov., and Trinickia gen. nov.: implications for the evolution of diazotrophy and nodulation in the Burkholderiaceae.</title>
        <authorList>
            <person name="Estrada-de los Santos P."/>
            <person name="Palmer M."/>
            <person name="Chavez-Ramirez B."/>
            <person name="Beukes C."/>
            <person name="Steenkamp E.T."/>
            <person name="Hirsch A.M."/>
            <person name="Manyaka P."/>
            <person name="Maluk M."/>
            <person name="Lafos M."/>
            <person name="Crook M."/>
            <person name="Gross E."/>
            <person name="Simon M.F."/>
            <person name="Bueno dos Reis Junior F."/>
            <person name="Poole P.S."/>
            <person name="Venter S.N."/>
            <person name="James E.K."/>
        </authorList>
    </citation>
    <scope>NUCLEOTIDE SEQUENCE [LARGE SCALE GENOMIC DNA]</scope>
    <source>
        <strain evidence="3 4">GP25-8</strain>
    </source>
</reference>
<keyword evidence="1" id="KW-0732">Signal</keyword>
<dbReference type="AlphaFoldDB" id="A0A2N7WCJ5"/>
<dbReference type="EMBL" id="PNYB01000003">
    <property type="protein sequence ID" value="PMS27111.1"/>
    <property type="molecule type" value="Genomic_DNA"/>
</dbReference>